<proteinExistence type="predicted"/>
<sequence>MLTLNRERLARSPSRVDSCGQLNVCPECDGQLFLDMSARRGIELLCTGCFAYEITPVAPPALTVPDVPSALVFFRRAERDVYRAVRALGYCENPAKIMPADIIEWLTAWYAQLEPNPLKRKDALRVTVSHALTRLRDAGFVQRTEKGWVLCEAASSKGGAL</sequence>
<dbReference type="AlphaFoldDB" id="A0A6P2DAE5"/>
<protein>
    <submittedName>
        <fullName evidence="1">Uncharacterized protein</fullName>
    </submittedName>
</protein>
<name>A0A6P2DAE5_9BACT</name>
<keyword evidence="2" id="KW-1185">Reference proteome</keyword>
<gene>
    <name evidence="1" type="ORF">SOIL9_05070</name>
</gene>
<evidence type="ECO:0000313" key="1">
    <source>
        <dbReference type="EMBL" id="VTR97857.1"/>
    </source>
</evidence>
<dbReference type="RefSeq" id="WP_162671391.1">
    <property type="nucleotide sequence ID" value="NZ_LR593886.1"/>
</dbReference>
<accession>A0A6P2DAE5</accession>
<dbReference type="KEGG" id="gms:SOIL9_05070"/>
<reference evidence="1 2" key="1">
    <citation type="submission" date="2019-05" db="EMBL/GenBank/DDBJ databases">
        <authorList>
            <consortium name="Science for Life Laboratories"/>
        </authorList>
    </citation>
    <scope>NUCLEOTIDE SEQUENCE [LARGE SCALE GENOMIC DNA]</scope>
    <source>
        <strain evidence="1">Soil9</strain>
    </source>
</reference>
<dbReference type="Proteomes" id="UP000464178">
    <property type="component" value="Chromosome"/>
</dbReference>
<dbReference type="EMBL" id="LR593886">
    <property type="protein sequence ID" value="VTR97857.1"/>
    <property type="molecule type" value="Genomic_DNA"/>
</dbReference>
<evidence type="ECO:0000313" key="2">
    <source>
        <dbReference type="Proteomes" id="UP000464178"/>
    </source>
</evidence>
<organism evidence="1 2">
    <name type="scientific">Gemmata massiliana</name>
    <dbReference type="NCBI Taxonomy" id="1210884"/>
    <lineage>
        <taxon>Bacteria</taxon>
        <taxon>Pseudomonadati</taxon>
        <taxon>Planctomycetota</taxon>
        <taxon>Planctomycetia</taxon>
        <taxon>Gemmatales</taxon>
        <taxon>Gemmataceae</taxon>
        <taxon>Gemmata</taxon>
    </lineage>
</organism>